<dbReference type="OrthoDB" id="538465at2759"/>
<feature type="region of interest" description="Disordered" evidence="1">
    <location>
        <begin position="204"/>
        <end position="223"/>
    </location>
</feature>
<sequence length="765" mass="79939">MLPSSELGRHSDLGTPRKRATGGGSSYSGSSTSGTGSDACRSSKPSGLRRSTNGGSAQKRRLLILGAIGGVVVAAVLIGVLAWAIPNARSGSAVTAPPASAPASASDAAKPAAKAAALLDSAYCSGLPVMAQMYCNSYYKAPGSGRFSAAAMWQKMDAITYNCAGINNACLMADLKADRVGSACQTLADGEKCQGDAQCSAGLCGGARPPPPPQPPRPAAHPGATGLAGLAALKLEQAPVVEAKQQGMIKEDKSSATGATPDASAAAASIAAQGPPAPKAVVNGWGEFQATVNADAPLMRVPETFLATSHEWDRITDYADNIDAFAEIFKVFGPSPIMRMGGASQDAMTEVPKQEIWEALAKIQKAFNARFLIGLPLWRPDSVVMARKMMQLAEQYLPKESLMGFELGNEPEFWPTSVGGYESAANSSFVPGFEAYANYFSRTATALNPCGPGQSPKLAGPGWGNVNTIDAGWMAMQAKAAGARCYMRELSVHYYPYVNNVTIDSRSLLSQDLQNFGIEKFQWLHGVAKATNLKLRISETNSLYGGGRAGLSDTVAGTMWCADALFAFANAGATGFHFHWGFGGRPYYGGQPNTGVQTNFFRDSLKPYPSVHAPWYGYLLFRTATAGLGGGFSDTTLVNVNTNAGSCGANVKVWGLLTDEGGVRVALLNKDMYTPCNVAVTLDSMYCGSTAALHRLMPGKKGMDSKDGITWRGQTYDNAANGKLQGSAKSESLRPVAAAGGKCSVTVPMPVASGAVLEVARAASR</sequence>
<dbReference type="GeneID" id="25739300"/>
<feature type="region of interest" description="Disordered" evidence="1">
    <location>
        <begin position="1"/>
        <end position="54"/>
    </location>
</feature>
<dbReference type="PANTHER" id="PTHR36183:SF2">
    <property type="entry name" value="BETA-GLUCURONIDASE C-TERMINAL DOMAIN-CONTAINING PROTEIN"/>
    <property type="match status" value="1"/>
</dbReference>
<keyword evidence="2" id="KW-0472">Membrane</keyword>
<dbReference type="SUPFAM" id="SSF51445">
    <property type="entry name" value="(Trans)glycosidases"/>
    <property type="match status" value="1"/>
</dbReference>
<dbReference type="InterPro" id="IPR052974">
    <property type="entry name" value="GH79_Enzymes"/>
</dbReference>
<organism evidence="4 5">
    <name type="scientific">Monoraphidium neglectum</name>
    <dbReference type="NCBI Taxonomy" id="145388"/>
    <lineage>
        <taxon>Eukaryota</taxon>
        <taxon>Viridiplantae</taxon>
        <taxon>Chlorophyta</taxon>
        <taxon>core chlorophytes</taxon>
        <taxon>Chlorophyceae</taxon>
        <taxon>CS clade</taxon>
        <taxon>Sphaeropleales</taxon>
        <taxon>Selenastraceae</taxon>
        <taxon>Monoraphidium</taxon>
    </lineage>
</organism>
<keyword evidence="2" id="KW-1133">Transmembrane helix</keyword>
<dbReference type="AlphaFoldDB" id="A0A0D2MEG4"/>
<dbReference type="RefSeq" id="XP_013900554.1">
    <property type="nucleotide sequence ID" value="XM_014045100.1"/>
</dbReference>
<name>A0A0D2MEG4_9CHLO</name>
<feature type="domain" description="Beta-glucuronidase C-terminal" evidence="3">
    <location>
        <begin position="659"/>
        <end position="750"/>
    </location>
</feature>
<evidence type="ECO:0000256" key="2">
    <source>
        <dbReference type="SAM" id="Phobius"/>
    </source>
</evidence>
<gene>
    <name evidence="4" type="ORF">MNEG_6424</name>
</gene>
<dbReference type="PANTHER" id="PTHR36183">
    <property type="entry name" value="BETA-GLUCURONIDASE"/>
    <property type="match status" value="1"/>
</dbReference>
<dbReference type="Gene3D" id="2.60.40.1180">
    <property type="entry name" value="Golgi alpha-mannosidase II"/>
    <property type="match status" value="1"/>
</dbReference>
<feature type="transmembrane region" description="Helical" evidence="2">
    <location>
        <begin position="62"/>
        <end position="85"/>
    </location>
</feature>
<dbReference type="InterPro" id="IPR031728">
    <property type="entry name" value="GlcAase_C"/>
</dbReference>
<dbReference type="InterPro" id="IPR017853">
    <property type="entry name" value="GH"/>
</dbReference>
<evidence type="ECO:0000256" key="1">
    <source>
        <dbReference type="SAM" id="MobiDB-lite"/>
    </source>
</evidence>
<evidence type="ECO:0000259" key="3">
    <source>
        <dbReference type="Pfam" id="PF16862"/>
    </source>
</evidence>
<protein>
    <recommendedName>
        <fullName evidence="3">Beta-glucuronidase C-terminal domain-containing protein</fullName>
    </recommendedName>
</protein>
<keyword evidence="5" id="KW-1185">Reference proteome</keyword>
<feature type="compositionally biased region" description="Pro residues" evidence="1">
    <location>
        <begin position="208"/>
        <end position="219"/>
    </location>
</feature>
<proteinExistence type="predicted"/>
<feature type="compositionally biased region" description="Low complexity" evidence="1">
    <location>
        <begin position="27"/>
        <end position="37"/>
    </location>
</feature>
<evidence type="ECO:0000313" key="5">
    <source>
        <dbReference type="Proteomes" id="UP000054498"/>
    </source>
</evidence>
<dbReference type="Pfam" id="PF16862">
    <property type="entry name" value="Glyco_hydro_79C"/>
    <property type="match status" value="1"/>
</dbReference>
<dbReference type="InterPro" id="IPR013780">
    <property type="entry name" value="Glyco_hydro_b"/>
</dbReference>
<dbReference type="Proteomes" id="UP000054498">
    <property type="component" value="Unassembled WGS sequence"/>
</dbReference>
<accession>A0A0D2MEG4</accession>
<dbReference type="EMBL" id="KK101259">
    <property type="protein sequence ID" value="KIZ01535.1"/>
    <property type="molecule type" value="Genomic_DNA"/>
</dbReference>
<dbReference type="KEGG" id="mng:MNEG_6424"/>
<evidence type="ECO:0000313" key="4">
    <source>
        <dbReference type="EMBL" id="KIZ01535.1"/>
    </source>
</evidence>
<keyword evidence="2" id="KW-0812">Transmembrane</keyword>
<dbReference type="Gene3D" id="3.20.20.80">
    <property type="entry name" value="Glycosidases"/>
    <property type="match status" value="1"/>
</dbReference>
<reference evidence="4 5" key="1">
    <citation type="journal article" date="2013" name="BMC Genomics">
        <title>Reconstruction of the lipid metabolism for the microalga Monoraphidium neglectum from its genome sequence reveals characteristics suitable for biofuel production.</title>
        <authorList>
            <person name="Bogen C."/>
            <person name="Al-Dilaimi A."/>
            <person name="Albersmeier A."/>
            <person name="Wichmann J."/>
            <person name="Grundmann M."/>
            <person name="Rupp O."/>
            <person name="Lauersen K.J."/>
            <person name="Blifernez-Klassen O."/>
            <person name="Kalinowski J."/>
            <person name="Goesmann A."/>
            <person name="Mussgnug J.H."/>
            <person name="Kruse O."/>
        </authorList>
    </citation>
    <scope>NUCLEOTIDE SEQUENCE [LARGE SCALE GENOMIC DNA]</scope>
    <source>
        <strain evidence="4 5">SAG 48.87</strain>
    </source>
</reference>
<feature type="compositionally biased region" description="Polar residues" evidence="1">
    <location>
        <begin position="43"/>
        <end position="54"/>
    </location>
</feature>